<feature type="transmembrane region" description="Helical" evidence="2">
    <location>
        <begin position="212"/>
        <end position="233"/>
    </location>
</feature>
<keyword evidence="2" id="KW-0472">Membrane</keyword>
<protein>
    <submittedName>
        <fullName evidence="3">Uncharacterized protein</fullName>
    </submittedName>
</protein>
<gene>
    <name evidence="3" type="ORF">NITHO_140028</name>
</gene>
<dbReference type="InterPro" id="IPR046739">
    <property type="entry name" value="DUF6789"/>
</dbReference>
<feature type="transmembrane region" description="Helical" evidence="2">
    <location>
        <begin position="186"/>
        <end position="206"/>
    </location>
</feature>
<evidence type="ECO:0000313" key="4">
    <source>
        <dbReference type="Proteomes" id="UP000004221"/>
    </source>
</evidence>
<dbReference type="RefSeq" id="WP_008474876.1">
    <property type="nucleotide sequence ID" value="NZ_CAGS01000046.1"/>
</dbReference>
<reference evidence="3 4" key="1">
    <citation type="journal article" date="2012" name="ISME J.">
        <title>Nitrification expanded: discovery, physiology and genomics of a nitrite-oxidizing bacterium from the phylum Chloroflexi.</title>
        <authorList>
            <person name="Sorokin D.Y."/>
            <person name="Lucker S."/>
            <person name="Vejmelkova D."/>
            <person name="Kostrikina N.A."/>
            <person name="Kleerebezem R."/>
            <person name="Rijpstra W.I."/>
            <person name="Damste J.S."/>
            <person name="Le Paslier D."/>
            <person name="Muyzer G."/>
            <person name="Wagner M."/>
            <person name="van Loosdrecht M.C."/>
            <person name="Daims H."/>
        </authorList>
    </citation>
    <scope>NUCLEOTIDE SEQUENCE [LARGE SCALE GENOMIC DNA]</scope>
    <source>
        <strain evidence="4">none</strain>
    </source>
</reference>
<dbReference type="EMBL" id="CAGS01000046">
    <property type="protein sequence ID" value="CCF82646.1"/>
    <property type="molecule type" value="Genomic_DNA"/>
</dbReference>
<feature type="transmembrane region" description="Helical" evidence="2">
    <location>
        <begin position="295"/>
        <end position="318"/>
    </location>
</feature>
<dbReference type="OrthoDB" id="878772at2"/>
<evidence type="ECO:0000256" key="2">
    <source>
        <dbReference type="SAM" id="Phobius"/>
    </source>
</evidence>
<feature type="transmembrane region" description="Helical" evidence="2">
    <location>
        <begin position="266"/>
        <end position="289"/>
    </location>
</feature>
<feature type="compositionally biased region" description="Polar residues" evidence="1">
    <location>
        <begin position="69"/>
        <end position="81"/>
    </location>
</feature>
<dbReference type="AlphaFoldDB" id="I4ED84"/>
<feature type="transmembrane region" description="Helical" evidence="2">
    <location>
        <begin position="150"/>
        <end position="174"/>
    </location>
</feature>
<keyword evidence="2" id="KW-1133">Transmembrane helix</keyword>
<feature type="region of interest" description="Disordered" evidence="1">
    <location>
        <begin position="61"/>
        <end position="83"/>
    </location>
</feature>
<feature type="transmembrane region" description="Helical" evidence="2">
    <location>
        <begin position="95"/>
        <end position="124"/>
    </location>
</feature>
<dbReference type="Pfam" id="PF20587">
    <property type="entry name" value="DUF6789"/>
    <property type="match status" value="1"/>
</dbReference>
<comment type="caution">
    <text evidence="3">The sequence shown here is derived from an EMBL/GenBank/DDBJ whole genome shotgun (WGS) entry which is preliminary data.</text>
</comment>
<name>I4ED84_9BACT</name>
<sequence>MAARWITLGNLAFAALLAVAIPAAIFHFSQGRYPNAIMALAAFLAGILLLTVRRFQQSAPVPQPEPEIQTPQVPSEPTSFRQEIPRERSGRVVGWFPLGLISGFVATGVMALVMMIGYGLALLIGDPQGGMLTHAIWALAHNQITQTTQVLLPIAIILHFVAGLAWAVVYAGVIEPHLKGPGWRRGLIFALIPWVASLFVFLPLMGGGPLGVLLGAGVLPILGNLVLHAAYGFTLGQFYASERILAERDTIEAAEVSEMANTERSIAYGIIPGLLFGGLIGFVIGGLVMPGAQPLLVSVFGAILGSAVGALLGSFAGLQPKSTAQ</sequence>
<evidence type="ECO:0000313" key="3">
    <source>
        <dbReference type="EMBL" id="CCF82646.1"/>
    </source>
</evidence>
<keyword evidence="2" id="KW-0812">Transmembrane</keyword>
<feature type="transmembrane region" description="Helical" evidence="2">
    <location>
        <begin position="32"/>
        <end position="52"/>
    </location>
</feature>
<organism evidence="3 4">
    <name type="scientific">Nitrolancea hollandica Lb</name>
    <dbReference type="NCBI Taxonomy" id="1129897"/>
    <lineage>
        <taxon>Bacteria</taxon>
        <taxon>Pseudomonadati</taxon>
        <taxon>Thermomicrobiota</taxon>
        <taxon>Thermomicrobia</taxon>
        <taxon>Sphaerobacterales</taxon>
        <taxon>Sphaerobacterineae</taxon>
        <taxon>Sphaerobacteraceae</taxon>
        <taxon>Nitrolancea</taxon>
    </lineage>
</organism>
<keyword evidence="4" id="KW-1185">Reference proteome</keyword>
<accession>I4ED84</accession>
<evidence type="ECO:0000256" key="1">
    <source>
        <dbReference type="SAM" id="MobiDB-lite"/>
    </source>
</evidence>
<proteinExistence type="predicted"/>
<dbReference type="Proteomes" id="UP000004221">
    <property type="component" value="Unassembled WGS sequence"/>
</dbReference>